<evidence type="ECO:0000313" key="1">
    <source>
        <dbReference type="EMBL" id="MPN00676.1"/>
    </source>
</evidence>
<name>A0A645EGV5_9ZZZZ</name>
<gene>
    <name evidence="1" type="ORF">SDC9_147872</name>
</gene>
<sequence length="136" mass="14688">MDGGSLLFGKLRVSVNPALGRAVSGRGIDDAGIGIFDQRHGLPRSVVRQTQECHIRRVQKLLPLRAVAALLLVDAKQLNVVPAFQPLPYLKPCGAGLPVDIDLRFHKRPPYCVLWAFTKSSTALICRVVSATAGPP</sequence>
<organism evidence="1">
    <name type="scientific">bioreactor metagenome</name>
    <dbReference type="NCBI Taxonomy" id="1076179"/>
    <lineage>
        <taxon>unclassified sequences</taxon>
        <taxon>metagenomes</taxon>
        <taxon>ecological metagenomes</taxon>
    </lineage>
</organism>
<comment type="caution">
    <text evidence="1">The sequence shown here is derived from an EMBL/GenBank/DDBJ whole genome shotgun (WGS) entry which is preliminary data.</text>
</comment>
<reference evidence="1" key="1">
    <citation type="submission" date="2019-08" db="EMBL/GenBank/DDBJ databases">
        <authorList>
            <person name="Kucharzyk K."/>
            <person name="Murdoch R.W."/>
            <person name="Higgins S."/>
            <person name="Loffler F."/>
        </authorList>
    </citation>
    <scope>NUCLEOTIDE SEQUENCE</scope>
</reference>
<protein>
    <submittedName>
        <fullName evidence="1">Uncharacterized protein</fullName>
    </submittedName>
</protein>
<dbReference type="AlphaFoldDB" id="A0A645EGV5"/>
<proteinExistence type="predicted"/>
<accession>A0A645EGV5</accession>
<dbReference type="EMBL" id="VSSQ01046716">
    <property type="protein sequence ID" value="MPN00676.1"/>
    <property type="molecule type" value="Genomic_DNA"/>
</dbReference>